<protein>
    <submittedName>
        <fullName evidence="8">Uncharacterized protein</fullName>
    </submittedName>
</protein>
<keyword evidence="5" id="KW-0472">Membrane</keyword>
<dbReference type="OrthoDB" id="6143014at2759"/>
<organism evidence="8 9">
    <name type="scientific">Owenia fusiformis</name>
    <name type="common">Polychaete worm</name>
    <dbReference type="NCBI Taxonomy" id="6347"/>
    <lineage>
        <taxon>Eukaryota</taxon>
        <taxon>Metazoa</taxon>
        <taxon>Spiralia</taxon>
        <taxon>Lophotrochozoa</taxon>
        <taxon>Annelida</taxon>
        <taxon>Polychaeta</taxon>
        <taxon>Sedentaria</taxon>
        <taxon>Canalipalpata</taxon>
        <taxon>Sabellida</taxon>
        <taxon>Oweniida</taxon>
        <taxon>Oweniidae</taxon>
        <taxon>Owenia</taxon>
    </lineage>
</organism>
<keyword evidence="9" id="KW-1185">Reference proteome</keyword>
<evidence type="ECO:0000256" key="5">
    <source>
        <dbReference type="ARBA" id="ARBA00023136"/>
    </source>
</evidence>
<gene>
    <name evidence="8" type="ORF">OFUS_LOCUS5323</name>
</gene>
<keyword evidence="3" id="KW-1133">Transmembrane helix</keyword>
<dbReference type="InterPro" id="IPR000276">
    <property type="entry name" value="GPCR_Rhodpsn"/>
</dbReference>
<dbReference type="Proteomes" id="UP000749559">
    <property type="component" value="Unassembled WGS sequence"/>
</dbReference>
<keyword evidence="6" id="KW-0675">Receptor</keyword>
<dbReference type="InterPro" id="IPR017452">
    <property type="entry name" value="GPCR_Rhodpsn_7TM"/>
</dbReference>
<comment type="caution">
    <text evidence="8">The sequence shown here is derived from an EMBL/GenBank/DDBJ whole genome shotgun (WGS) entry which is preliminary data.</text>
</comment>
<keyword evidence="2" id="KW-0812">Transmembrane</keyword>
<comment type="subcellular location">
    <subcellularLocation>
        <location evidence="1">Membrane</location>
        <topology evidence="1">Multi-pass membrane protein</topology>
    </subcellularLocation>
</comment>
<sequence length="373" mass="42038">MEEMIYVMIDLVLIVLILLSNGCILCLLVGFKQIRTTTSLVIVSIAAADIIISVVVIPIHLYTKANTSYEIGPRLCKIYMYINYWCRTVSVYVIISIALDAFFIIYYSVHASITQAKSMFFLNLTCFFAAAVNIWVVVNYTTQNVIVNDSLNISSYTLAKHQPSNMTTPNSSGYSVCTFQSENAIGAFFLIMDMIVLFLLPIIALVVLLVLIWRKLETSRLKTSSITRKLKMLKMAVLLVAVFVLTNLPKQSVVLYAWVTDVFNPKLNAITEIISYSGGIWMAVVLFSCYKDLQHGVKKLFNFTSENTRMERTSRSNRRRARERCHTAEMQKLDPNGVVICGSERSGSFQSTYSSCDSRLMIPNPTAYGDKLL</sequence>
<name>A0A8J1TKC7_OWEFU</name>
<dbReference type="PANTHER" id="PTHR24243:SF208">
    <property type="entry name" value="PYROKININ-1 RECEPTOR"/>
    <property type="match status" value="1"/>
</dbReference>
<evidence type="ECO:0000256" key="6">
    <source>
        <dbReference type="ARBA" id="ARBA00023170"/>
    </source>
</evidence>
<dbReference type="PROSITE" id="PS50262">
    <property type="entry name" value="G_PROTEIN_RECEP_F1_2"/>
    <property type="match status" value="1"/>
</dbReference>
<dbReference type="GO" id="GO:0004930">
    <property type="term" value="F:G protein-coupled receptor activity"/>
    <property type="evidence" value="ECO:0007669"/>
    <property type="project" value="UniProtKB-KW"/>
</dbReference>
<accession>A0A8J1TKC7</accession>
<dbReference type="PRINTS" id="PR00237">
    <property type="entry name" value="GPCRRHODOPSN"/>
</dbReference>
<evidence type="ECO:0000256" key="3">
    <source>
        <dbReference type="ARBA" id="ARBA00022989"/>
    </source>
</evidence>
<dbReference type="PANTHER" id="PTHR24243">
    <property type="entry name" value="G-PROTEIN COUPLED RECEPTOR"/>
    <property type="match status" value="1"/>
</dbReference>
<evidence type="ECO:0000313" key="8">
    <source>
        <dbReference type="EMBL" id="CAH1778396.1"/>
    </source>
</evidence>
<dbReference type="CDD" id="cd00637">
    <property type="entry name" value="7tm_classA_rhodopsin-like"/>
    <property type="match status" value="1"/>
</dbReference>
<evidence type="ECO:0000313" key="9">
    <source>
        <dbReference type="Proteomes" id="UP000749559"/>
    </source>
</evidence>
<evidence type="ECO:0000256" key="1">
    <source>
        <dbReference type="ARBA" id="ARBA00004141"/>
    </source>
</evidence>
<proteinExistence type="predicted"/>
<dbReference type="GO" id="GO:0016020">
    <property type="term" value="C:membrane"/>
    <property type="evidence" value="ECO:0007669"/>
    <property type="project" value="UniProtKB-SubCell"/>
</dbReference>
<dbReference type="EMBL" id="CAIIXF020000002">
    <property type="protein sequence ID" value="CAH1778396.1"/>
    <property type="molecule type" value="Genomic_DNA"/>
</dbReference>
<keyword evidence="7" id="KW-0807">Transducer</keyword>
<dbReference type="Pfam" id="PF00001">
    <property type="entry name" value="7tm_1"/>
    <property type="match status" value="1"/>
</dbReference>
<keyword evidence="4" id="KW-0297">G-protein coupled receptor</keyword>
<dbReference type="SUPFAM" id="SSF81321">
    <property type="entry name" value="Family A G protein-coupled receptor-like"/>
    <property type="match status" value="1"/>
</dbReference>
<evidence type="ECO:0000256" key="2">
    <source>
        <dbReference type="ARBA" id="ARBA00022692"/>
    </source>
</evidence>
<evidence type="ECO:0000256" key="4">
    <source>
        <dbReference type="ARBA" id="ARBA00023040"/>
    </source>
</evidence>
<reference evidence="8" key="1">
    <citation type="submission" date="2022-03" db="EMBL/GenBank/DDBJ databases">
        <authorList>
            <person name="Martin C."/>
        </authorList>
    </citation>
    <scope>NUCLEOTIDE SEQUENCE</scope>
</reference>
<dbReference type="Gene3D" id="1.20.1070.10">
    <property type="entry name" value="Rhodopsin 7-helix transmembrane proteins"/>
    <property type="match status" value="1"/>
</dbReference>
<dbReference type="AlphaFoldDB" id="A0A8J1TKC7"/>
<evidence type="ECO:0000256" key="7">
    <source>
        <dbReference type="ARBA" id="ARBA00023224"/>
    </source>
</evidence>